<dbReference type="PANTHER" id="PTHR37194:SF2">
    <property type="entry name" value="T2E6.7-RELATED"/>
    <property type="match status" value="1"/>
</dbReference>
<comment type="caution">
    <text evidence="2">The sequence shown here is derived from an EMBL/GenBank/DDBJ whole genome shotgun (WGS) entry which is preliminary data.</text>
</comment>
<organism evidence="2 3">
    <name type="scientific">Dovyalis caffra</name>
    <dbReference type="NCBI Taxonomy" id="77055"/>
    <lineage>
        <taxon>Eukaryota</taxon>
        <taxon>Viridiplantae</taxon>
        <taxon>Streptophyta</taxon>
        <taxon>Embryophyta</taxon>
        <taxon>Tracheophyta</taxon>
        <taxon>Spermatophyta</taxon>
        <taxon>Magnoliopsida</taxon>
        <taxon>eudicotyledons</taxon>
        <taxon>Gunneridae</taxon>
        <taxon>Pentapetalae</taxon>
        <taxon>rosids</taxon>
        <taxon>fabids</taxon>
        <taxon>Malpighiales</taxon>
        <taxon>Salicaceae</taxon>
        <taxon>Flacourtieae</taxon>
        <taxon>Dovyalis</taxon>
    </lineage>
</organism>
<gene>
    <name evidence="2" type="ORF">DCAF_LOCUS21114</name>
</gene>
<sequence length="108" mass="11909">MNRPVPADLEFAKETMAEQASDTINQGLRVKTTFKLALETYAVNSCKGDTVSEELVSVKEESLSILQEFITKHNVPNDVPDELAESSSEDAGEVLEKPQVKLKKSKLT</sequence>
<reference evidence="2 3" key="1">
    <citation type="submission" date="2024-01" db="EMBL/GenBank/DDBJ databases">
        <authorList>
            <person name="Waweru B."/>
        </authorList>
    </citation>
    <scope>NUCLEOTIDE SEQUENCE [LARGE SCALE GENOMIC DNA]</scope>
</reference>
<feature type="region of interest" description="Disordered" evidence="1">
    <location>
        <begin position="76"/>
        <end position="108"/>
    </location>
</feature>
<evidence type="ECO:0000256" key="1">
    <source>
        <dbReference type="SAM" id="MobiDB-lite"/>
    </source>
</evidence>
<evidence type="ECO:0000313" key="2">
    <source>
        <dbReference type="EMBL" id="CAK7348417.1"/>
    </source>
</evidence>
<proteinExistence type="predicted"/>
<accession>A0AAV1SDA1</accession>
<dbReference type="Proteomes" id="UP001314170">
    <property type="component" value="Unassembled WGS sequence"/>
</dbReference>
<dbReference type="EMBL" id="CAWUPB010001173">
    <property type="protein sequence ID" value="CAK7348417.1"/>
    <property type="molecule type" value="Genomic_DNA"/>
</dbReference>
<keyword evidence="3" id="KW-1185">Reference proteome</keyword>
<dbReference type="AlphaFoldDB" id="A0AAV1SDA1"/>
<protein>
    <submittedName>
        <fullName evidence="2">Uncharacterized protein</fullName>
    </submittedName>
</protein>
<name>A0AAV1SDA1_9ROSI</name>
<dbReference type="PANTHER" id="PTHR37194">
    <property type="entry name" value="T2E6.7-RELATED"/>
    <property type="match status" value="1"/>
</dbReference>
<feature type="compositionally biased region" description="Acidic residues" evidence="1">
    <location>
        <begin position="79"/>
        <end position="93"/>
    </location>
</feature>
<evidence type="ECO:0000313" key="3">
    <source>
        <dbReference type="Proteomes" id="UP001314170"/>
    </source>
</evidence>